<protein>
    <submittedName>
        <fullName evidence="1">Peptidoglycan/xylan/chitin deacetylase, PgdA/CDA1 family</fullName>
    </submittedName>
</protein>
<name>A0A1I2LKN1_9CLOT</name>
<dbReference type="EMBL" id="FOOE01000010">
    <property type="protein sequence ID" value="SFF78989.1"/>
    <property type="molecule type" value="Genomic_DNA"/>
</dbReference>
<dbReference type="InterPro" id="IPR011330">
    <property type="entry name" value="Glyco_hydro/deAcase_b/a-brl"/>
</dbReference>
<sequence>MREFFKEKKLEKNYIIIIFILLFYNMLSIELYLYLNLRSNTVQASEIEDKVDKPINEGVVEQPLRYRANEDEKVFLEDVYKNDGKKTAYLTFDDGPSNYVTSVILDILDKYNIKATFFVVGNMAMENSKILKEEYIRGHSIGSHSYDHDYKKIYASEDSFREEKEKGFKVLNDILGNKFETRLFRFPGGSFGNNKHRFKEILHEEGKVYADWNALNGDGEVQGASEEWLFNRLKETVKGKEKVVVLMHDTNAKESTVRSLESIILYLKNEGYEFKSIK</sequence>
<dbReference type="Pfam" id="PF01522">
    <property type="entry name" value="Polysacc_deac_1"/>
    <property type="match status" value="1"/>
</dbReference>
<dbReference type="InterPro" id="IPR050248">
    <property type="entry name" value="Polysacc_deacetylase_ArnD"/>
</dbReference>
<dbReference type="GO" id="GO:0005975">
    <property type="term" value="P:carbohydrate metabolic process"/>
    <property type="evidence" value="ECO:0007669"/>
    <property type="project" value="InterPro"/>
</dbReference>
<dbReference type="GeneID" id="90545711"/>
<dbReference type="PANTHER" id="PTHR10587">
    <property type="entry name" value="GLYCOSYL TRANSFERASE-RELATED"/>
    <property type="match status" value="1"/>
</dbReference>
<gene>
    <name evidence="1" type="ORF">SAMN04487885_110107</name>
</gene>
<proteinExistence type="predicted"/>
<dbReference type="STRING" id="1529.SAMN04487885_110107"/>
<dbReference type="eggNOG" id="COG0726">
    <property type="taxonomic scope" value="Bacteria"/>
</dbReference>
<dbReference type="RefSeq" id="WP_074845348.1">
    <property type="nucleotide sequence ID" value="NZ_BAAACD010000033.1"/>
</dbReference>
<dbReference type="Proteomes" id="UP000182135">
    <property type="component" value="Unassembled WGS sequence"/>
</dbReference>
<dbReference type="AlphaFoldDB" id="A0A1I2LKN1"/>
<keyword evidence="2" id="KW-1185">Reference proteome</keyword>
<evidence type="ECO:0000313" key="2">
    <source>
        <dbReference type="Proteomes" id="UP000182135"/>
    </source>
</evidence>
<dbReference type="SUPFAM" id="SSF88713">
    <property type="entry name" value="Glycoside hydrolase/deacetylase"/>
    <property type="match status" value="1"/>
</dbReference>
<organism evidence="1 2">
    <name type="scientific">Clostridium cadaveris</name>
    <dbReference type="NCBI Taxonomy" id="1529"/>
    <lineage>
        <taxon>Bacteria</taxon>
        <taxon>Bacillati</taxon>
        <taxon>Bacillota</taxon>
        <taxon>Clostridia</taxon>
        <taxon>Eubacteriales</taxon>
        <taxon>Clostridiaceae</taxon>
        <taxon>Clostridium</taxon>
    </lineage>
</organism>
<dbReference type="CDD" id="cd10944">
    <property type="entry name" value="CE4_SmPgdA_like"/>
    <property type="match status" value="1"/>
</dbReference>
<dbReference type="Gene3D" id="3.20.20.370">
    <property type="entry name" value="Glycoside hydrolase/deacetylase"/>
    <property type="match status" value="1"/>
</dbReference>
<dbReference type="PANTHER" id="PTHR10587:SF125">
    <property type="entry name" value="POLYSACCHARIDE DEACETYLASE YHEN-RELATED"/>
    <property type="match status" value="1"/>
</dbReference>
<dbReference type="PROSITE" id="PS51677">
    <property type="entry name" value="NODB"/>
    <property type="match status" value="1"/>
</dbReference>
<accession>A0A1I2LKN1</accession>
<dbReference type="InterPro" id="IPR002509">
    <property type="entry name" value="NODB_dom"/>
</dbReference>
<dbReference type="GO" id="GO:0016810">
    <property type="term" value="F:hydrolase activity, acting on carbon-nitrogen (but not peptide) bonds"/>
    <property type="evidence" value="ECO:0007669"/>
    <property type="project" value="InterPro"/>
</dbReference>
<evidence type="ECO:0000313" key="1">
    <source>
        <dbReference type="EMBL" id="SFF78989.1"/>
    </source>
</evidence>
<reference evidence="1 2" key="1">
    <citation type="submission" date="2016-10" db="EMBL/GenBank/DDBJ databases">
        <authorList>
            <person name="de Groot N.N."/>
        </authorList>
    </citation>
    <scope>NUCLEOTIDE SEQUENCE [LARGE SCALE GENOMIC DNA]</scope>
    <source>
        <strain evidence="1 2">NLAE-zl-G419</strain>
    </source>
</reference>